<keyword evidence="4" id="KW-1185">Reference proteome</keyword>
<accession>A0A1B7MIB9</accession>
<dbReference type="Proteomes" id="UP000092154">
    <property type="component" value="Unassembled WGS sequence"/>
</dbReference>
<organism evidence="3 4">
    <name type="scientific">Rhizopogon vinicolor AM-OR11-026</name>
    <dbReference type="NCBI Taxonomy" id="1314800"/>
    <lineage>
        <taxon>Eukaryota</taxon>
        <taxon>Fungi</taxon>
        <taxon>Dikarya</taxon>
        <taxon>Basidiomycota</taxon>
        <taxon>Agaricomycotina</taxon>
        <taxon>Agaricomycetes</taxon>
        <taxon>Agaricomycetidae</taxon>
        <taxon>Boletales</taxon>
        <taxon>Suillineae</taxon>
        <taxon>Rhizopogonaceae</taxon>
        <taxon>Rhizopogon</taxon>
    </lineage>
</organism>
<reference evidence="3 4" key="1">
    <citation type="submission" date="2016-06" db="EMBL/GenBank/DDBJ databases">
        <title>Comparative genomics of the ectomycorrhizal sister species Rhizopogon vinicolor and Rhizopogon vesiculosus (Basidiomycota: Boletales) reveals a divergence of the mating type B locus.</title>
        <authorList>
            <consortium name="DOE Joint Genome Institute"/>
            <person name="Mujic A.B."/>
            <person name="Kuo A."/>
            <person name="Tritt A."/>
            <person name="Lipzen A."/>
            <person name="Chen C."/>
            <person name="Johnson J."/>
            <person name="Sharma A."/>
            <person name="Barry K."/>
            <person name="Grigoriev I.V."/>
            <person name="Spatafora J.W."/>
        </authorList>
    </citation>
    <scope>NUCLEOTIDE SEQUENCE [LARGE SCALE GENOMIC DNA]</scope>
    <source>
        <strain evidence="3 4">AM-OR11-026</strain>
    </source>
</reference>
<feature type="region of interest" description="Disordered" evidence="1">
    <location>
        <begin position="32"/>
        <end position="91"/>
    </location>
</feature>
<evidence type="ECO:0000313" key="4">
    <source>
        <dbReference type="Proteomes" id="UP000092154"/>
    </source>
</evidence>
<evidence type="ECO:0000313" key="3">
    <source>
        <dbReference type="EMBL" id="OAX32346.1"/>
    </source>
</evidence>
<dbReference type="OrthoDB" id="8954335at2759"/>
<feature type="signal peptide" evidence="2">
    <location>
        <begin position="1"/>
        <end position="29"/>
    </location>
</feature>
<evidence type="ECO:0000256" key="2">
    <source>
        <dbReference type="SAM" id="SignalP"/>
    </source>
</evidence>
<name>A0A1B7MIB9_9AGAM</name>
<proteinExistence type="predicted"/>
<evidence type="ECO:0000256" key="1">
    <source>
        <dbReference type="SAM" id="MobiDB-lite"/>
    </source>
</evidence>
<feature type="compositionally biased region" description="Basic and acidic residues" evidence="1">
    <location>
        <begin position="78"/>
        <end position="91"/>
    </location>
</feature>
<dbReference type="InParanoid" id="A0A1B7MIB9"/>
<sequence length="205" mass="22860">MHVDKKLGACSAFTLVIGVLESLLTRSLGADEFRTGNRGGKTPSTYLQQEQRRLPLQSLSSDHQTRSRKNSVIFDKTSSGKRDCRDCASGRGGRKLEELSAELYIGWDRPSGVLRGQLKGQRENQWLQVAPELQTCLLHDPPGEVPIVVIVTGLEHYEPDMECWWSTNGKQFTDPGMHFQGHECVTTLGKDSDIPEPREQLVVNG</sequence>
<gene>
    <name evidence="3" type="ORF">K503DRAFT_844436</name>
</gene>
<protein>
    <submittedName>
        <fullName evidence="3">Uncharacterized protein</fullName>
    </submittedName>
</protein>
<dbReference type="AlphaFoldDB" id="A0A1B7MIB9"/>
<feature type="chain" id="PRO_5008597335" evidence="2">
    <location>
        <begin position="30"/>
        <end position="205"/>
    </location>
</feature>
<dbReference type="EMBL" id="KV449039">
    <property type="protein sequence ID" value="OAX32346.1"/>
    <property type="molecule type" value="Genomic_DNA"/>
</dbReference>
<keyword evidence="2" id="KW-0732">Signal</keyword>